<keyword evidence="6 8" id="KW-0472">Membrane</keyword>
<evidence type="ECO:0000256" key="4">
    <source>
        <dbReference type="ARBA" id="ARBA00022989"/>
    </source>
</evidence>
<keyword evidence="5 7" id="KW-0040">ANK repeat</keyword>
<evidence type="ECO:0000256" key="6">
    <source>
        <dbReference type="ARBA" id="ARBA00023136"/>
    </source>
</evidence>
<gene>
    <name evidence="11" type="primary">LOC109724371</name>
</gene>
<reference evidence="11" key="2">
    <citation type="submission" date="2025-08" db="UniProtKB">
        <authorList>
            <consortium name="RefSeq"/>
        </authorList>
    </citation>
    <scope>IDENTIFICATION</scope>
    <source>
        <tissue evidence="11">Leaf</tissue>
    </source>
</reference>
<dbReference type="Pfam" id="PF12796">
    <property type="entry name" value="Ank_2"/>
    <property type="match status" value="4"/>
</dbReference>
<keyword evidence="2 8" id="KW-0812">Transmembrane</keyword>
<dbReference type="AlphaFoldDB" id="A0A6P5GLC5"/>
<evidence type="ECO:0000256" key="1">
    <source>
        <dbReference type="ARBA" id="ARBA00004141"/>
    </source>
</evidence>
<dbReference type="OrthoDB" id="1916412at2759"/>
<dbReference type="InterPro" id="IPR026961">
    <property type="entry name" value="PGG_dom"/>
</dbReference>
<name>A0A6P5GLC5_ANACO</name>
<dbReference type="RefSeq" id="XP_020108754.1">
    <property type="nucleotide sequence ID" value="XM_020253165.1"/>
</dbReference>
<comment type="subcellular location">
    <subcellularLocation>
        <location evidence="1">Membrane</location>
        <topology evidence="1">Multi-pass membrane protein</topology>
    </subcellularLocation>
</comment>
<dbReference type="Proteomes" id="UP000515123">
    <property type="component" value="Linkage group 18"/>
</dbReference>
<reference evidence="10" key="1">
    <citation type="journal article" date="2015" name="Nat. Genet.">
        <title>The pineapple genome and the evolution of CAM photosynthesis.</title>
        <authorList>
            <person name="Ming R."/>
            <person name="VanBuren R."/>
            <person name="Wai C.M."/>
            <person name="Tang H."/>
            <person name="Schatz M.C."/>
            <person name="Bowers J.E."/>
            <person name="Lyons E."/>
            <person name="Wang M.L."/>
            <person name="Chen J."/>
            <person name="Biggers E."/>
            <person name="Zhang J."/>
            <person name="Huang L."/>
            <person name="Zhang L."/>
            <person name="Miao W."/>
            <person name="Zhang J."/>
            <person name="Ye Z."/>
            <person name="Miao C."/>
            <person name="Lin Z."/>
            <person name="Wang H."/>
            <person name="Zhou H."/>
            <person name="Yim W.C."/>
            <person name="Priest H.D."/>
            <person name="Zheng C."/>
            <person name="Woodhouse M."/>
            <person name="Edger P.P."/>
            <person name="Guyot R."/>
            <person name="Guo H.B."/>
            <person name="Guo H."/>
            <person name="Zheng G."/>
            <person name="Singh R."/>
            <person name="Sharma A."/>
            <person name="Min X."/>
            <person name="Zheng Y."/>
            <person name="Lee H."/>
            <person name="Gurtowski J."/>
            <person name="Sedlazeck F.J."/>
            <person name="Harkess A."/>
            <person name="McKain M.R."/>
            <person name="Liao Z."/>
            <person name="Fang J."/>
            <person name="Liu J."/>
            <person name="Zhang X."/>
            <person name="Zhang Q."/>
            <person name="Hu W."/>
            <person name="Qin Y."/>
            <person name="Wang K."/>
            <person name="Chen L.Y."/>
            <person name="Shirley N."/>
            <person name="Lin Y.R."/>
            <person name="Liu L.Y."/>
            <person name="Hernandez A.G."/>
            <person name="Wright C.L."/>
            <person name="Bulone V."/>
            <person name="Tuskan G.A."/>
            <person name="Heath K."/>
            <person name="Zee F."/>
            <person name="Moore P.H."/>
            <person name="Sunkar R."/>
            <person name="Leebens-Mack J.H."/>
            <person name="Mockler T."/>
            <person name="Bennetzen J.L."/>
            <person name="Freeling M."/>
            <person name="Sankoff D."/>
            <person name="Paterson A.H."/>
            <person name="Zhu X."/>
            <person name="Yang X."/>
            <person name="Smith J.A."/>
            <person name="Cushman J.C."/>
            <person name="Paull R.E."/>
            <person name="Yu Q."/>
        </authorList>
    </citation>
    <scope>NUCLEOTIDE SEQUENCE [LARGE SCALE GENOMIC DNA]</scope>
    <source>
        <strain evidence="10">cv. F153</strain>
    </source>
</reference>
<feature type="transmembrane region" description="Helical" evidence="8">
    <location>
        <begin position="629"/>
        <end position="648"/>
    </location>
</feature>
<keyword evidence="10" id="KW-1185">Reference proteome</keyword>
<dbReference type="PANTHER" id="PTHR24186">
    <property type="entry name" value="PROTEIN PHOSPHATASE 1 REGULATORY SUBUNIT"/>
    <property type="match status" value="1"/>
</dbReference>
<evidence type="ECO:0000256" key="7">
    <source>
        <dbReference type="PROSITE-ProRule" id="PRU00023"/>
    </source>
</evidence>
<dbReference type="GO" id="GO:0005886">
    <property type="term" value="C:plasma membrane"/>
    <property type="evidence" value="ECO:0007669"/>
    <property type="project" value="TreeGrafter"/>
</dbReference>
<evidence type="ECO:0000256" key="2">
    <source>
        <dbReference type="ARBA" id="ARBA00022692"/>
    </source>
</evidence>
<dbReference type="PANTHER" id="PTHR24186:SF50">
    <property type="entry name" value="ANKYRIN REPEAT-CONTAINING PROTEIN ITN1-LIKE ISOFORM X1"/>
    <property type="match status" value="1"/>
</dbReference>
<dbReference type="Gene3D" id="1.25.40.20">
    <property type="entry name" value="Ankyrin repeat-containing domain"/>
    <property type="match status" value="1"/>
</dbReference>
<keyword evidence="4 8" id="KW-1133">Transmembrane helix</keyword>
<dbReference type="InterPro" id="IPR002110">
    <property type="entry name" value="Ankyrin_rpt"/>
</dbReference>
<feature type="repeat" description="ANK" evidence="7">
    <location>
        <begin position="349"/>
        <end position="372"/>
    </location>
</feature>
<keyword evidence="3" id="KW-0677">Repeat</keyword>
<dbReference type="SMART" id="SM00248">
    <property type="entry name" value="ANK"/>
    <property type="match status" value="9"/>
</dbReference>
<sequence length="667" mass="72760">MAAAVAGEESGEQQRLDYKLLKALQRGDKRTVESFFPQEASTAIDLRGADNNNVIDDGAGRGSSRGVTKGGNSALHIAADFGHIELAELICSRDISLLEGRNATLETPLHCAARAGADQIIEFFISKAHQLGVVEAVLRATDQEGKTALHVAAEEGRVAAATKLMSELPGLAAIVDDNGVSPLYAAVLSKSLEIVQILIGSRSEASYAGPNGQTALHAAAIIESQEITEKLLQWKPILTKKVDSSGSTPLHYLAATGNHYMMRQLLKQDTSPAYMSDCKGLCPIHVASRMGRLSIIRELISCCPDMGELVDGRGRNFLHIAIQHKRERIVRFVCKHPLFLRVKNGTDCEGNTPLHLAVKSKNRTIVCLLLENVSVRLSIVNKDGKTPLDLAIAGLNFGLYLKQNNWIYWCLKGAGAISGSRRLDHLAGENLTQPGLKKEPKEEQETYKSAPQNLLVASVLIVTVTFAAAFTMPGGYRADDHQNGGSPTLAGKYAFHVFIVADTLAFTYSVQATLKVMYAGSHVVDPSRRFVPIRDFIAMAALLMVAAFAMSVYVLLAPLSKSIAVLCCAMPLAFTSIFLSLWARRPFLLAMALTRRLGWSGMFKRCVAMRPREIFPVGNYNCFILSRKALYLVLYASIFLLPLADVWGHHYCNSHKQHSSACSFFYG</sequence>
<dbReference type="PROSITE" id="PS50088">
    <property type="entry name" value="ANK_REPEAT"/>
    <property type="match status" value="2"/>
</dbReference>
<evidence type="ECO:0000313" key="11">
    <source>
        <dbReference type="RefSeq" id="XP_020108754.1"/>
    </source>
</evidence>
<proteinExistence type="predicted"/>
<feature type="transmembrane region" description="Helical" evidence="8">
    <location>
        <begin position="535"/>
        <end position="556"/>
    </location>
</feature>
<dbReference type="InterPro" id="IPR036770">
    <property type="entry name" value="Ankyrin_rpt-contain_sf"/>
</dbReference>
<feature type="transmembrane region" description="Helical" evidence="8">
    <location>
        <begin position="454"/>
        <end position="473"/>
    </location>
</feature>
<protein>
    <submittedName>
        <fullName evidence="11">Protein ACCELERATED CELL DEATH 6-like</fullName>
    </submittedName>
</protein>
<dbReference type="Pfam" id="PF13962">
    <property type="entry name" value="PGG"/>
    <property type="match status" value="1"/>
</dbReference>
<evidence type="ECO:0000256" key="8">
    <source>
        <dbReference type="SAM" id="Phobius"/>
    </source>
</evidence>
<evidence type="ECO:0000256" key="5">
    <source>
        <dbReference type="ARBA" id="ARBA00023043"/>
    </source>
</evidence>
<feature type="transmembrane region" description="Helical" evidence="8">
    <location>
        <begin position="562"/>
        <end position="583"/>
    </location>
</feature>
<accession>A0A6P5GLC5</accession>
<feature type="domain" description="PGG" evidence="9">
    <location>
        <begin position="445"/>
        <end position="554"/>
    </location>
</feature>
<feature type="repeat" description="ANK" evidence="7">
    <location>
        <begin position="245"/>
        <end position="277"/>
    </location>
</feature>
<organism evidence="10 11">
    <name type="scientific">Ananas comosus</name>
    <name type="common">Pineapple</name>
    <name type="synonym">Ananas ananas</name>
    <dbReference type="NCBI Taxonomy" id="4615"/>
    <lineage>
        <taxon>Eukaryota</taxon>
        <taxon>Viridiplantae</taxon>
        <taxon>Streptophyta</taxon>
        <taxon>Embryophyta</taxon>
        <taxon>Tracheophyta</taxon>
        <taxon>Spermatophyta</taxon>
        <taxon>Magnoliopsida</taxon>
        <taxon>Liliopsida</taxon>
        <taxon>Poales</taxon>
        <taxon>Bromeliaceae</taxon>
        <taxon>Bromelioideae</taxon>
        <taxon>Ananas</taxon>
    </lineage>
</organism>
<evidence type="ECO:0000313" key="10">
    <source>
        <dbReference type="Proteomes" id="UP000515123"/>
    </source>
</evidence>
<dbReference type="GeneID" id="109724371"/>
<evidence type="ECO:0000256" key="3">
    <source>
        <dbReference type="ARBA" id="ARBA00022737"/>
    </source>
</evidence>
<evidence type="ECO:0000259" key="9">
    <source>
        <dbReference type="Pfam" id="PF13962"/>
    </source>
</evidence>
<dbReference type="SUPFAM" id="SSF48403">
    <property type="entry name" value="Ankyrin repeat"/>
    <property type="match status" value="1"/>
</dbReference>
<dbReference type="PROSITE" id="PS50297">
    <property type="entry name" value="ANK_REP_REGION"/>
    <property type="match status" value="1"/>
</dbReference>